<dbReference type="GO" id="GO:0005524">
    <property type="term" value="F:ATP binding"/>
    <property type="evidence" value="ECO:0007669"/>
    <property type="project" value="UniProtKB-KW"/>
</dbReference>
<evidence type="ECO:0000256" key="3">
    <source>
        <dbReference type="ARBA" id="ARBA00024484"/>
    </source>
</evidence>
<dbReference type="RefSeq" id="WP_130181999.1">
    <property type="nucleotide sequence ID" value="NZ_CP035945.1"/>
</dbReference>
<feature type="domain" description="AMP-dependent synthetase/ligase" evidence="4">
    <location>
        <begin position="21"/>
        <end position="405"/>
    </location>
</feature>
<dbReference type="Pfam" id="PF23562">
    <property type="entry name" value="AMP-binding_C_3"/>
    <property type="match status" value="1"/>
</dbReference>
<dbReference type="KEGG" id="bpro:PMF13cell1_04210"/>
<keyword evidence="2" id="KW-0067">ATP-binding</keyword>
<dbReference type="EMBL" id="CP035945">
    <property type="protein sequence ID" value="QBE98644.1"/>
    <property type="molecule type" value="Genomic_DNA"/>
</dbReference>
<dbReference type="GO" id="GO:0016020">
    <property type="term" value="C:membrane"/>
    <property type="evidence" value="ECO:0007669"/>
    <property type="project" value="TreeGrafter"/>
</dbReference>
<name>A0A4P6M0R8_9FIRM</name>
<dbReference type="InterPro" id="IPR042099">
    <property type="entry name" value="ANL_N_sf"/>
</dbReference>
<gene>
    <name evidence="5" type="ORF">PMF13cell1_04210</name>
</gene>
<reference evidence="5 6" key="1">
    <citation type="submission" date="2019-01" db="EMBL/GenBank/DDBJ databases">
        <title>PMF-metabolizing Aryl O-demethylase.</title>
        <authorList>
            <person name="Kim M."/>
        </authorList>
    </citation>
    <scope>NUCLEOTIDE SEQUENCE [LARGE SCALE GENOMIC DNA]</scope>
    <source>
        <strain evidence="5 6">PMF1</strain>
    </source>
</reference>
<dbReference type="GO" id="GO:0004467">
    <property type="term" value="F:long-chain fatty acid-CoA ligase activity"/>
    <property type="evidence" value="ECO:0007669"/>
    <property type="project" value="UniProtKB-EC"/>
</dbReference>
<dbReference type="Gene3D" id="3.40.50.12780">
    <property type="entry name" value="N-terminal domain of ligase-like"/>
    <property type="match status" value="1"/>
</dbReference>
<keyword evidence="1" id="KW-0547">Nucleotide-binding</keyword>
<dbReference type="EC" id="6.2.1.3" evidence="5"/>
<evidence type="ECO:0000256" key="1">
    <source>
        <dbReference type="ARBA" id="ARBA00022741"/>
    </source>
</evidence>
<dbReference type="PROSITE" id="PS00455">
    <property type="entry name" value="AMP_BINDING"/>
    <property type="match status" value="1"/>
</dbReference>
<dbReference type="AlphaFoldDB" id="A0A4P6M0R8"/>
<proteinExistence type="predicted"/>
<dbReference type="InterPro" id="IPR020845">
    <property type="entry name" value="AMP-binding_CS"/>
</dbReference>
<evidence type="ECO:0000313" key="6">
    <source>
        <dbReference type="Proteomes" id="UP000289794"/>
    </source>
</evidence>
<dbReference type="Proteomes" id="UP000289794">
    <property type="component" value="Chromosome"/>
</dbReference>
<dbReference type="SUPFAM" id="SSF56801">
    <property type="entry name" value="Acetyl-CoA synthetase-like"/>
    <property type="match status" value="1"/>
</dbReference>
<keyword evidence="5" id="KW-0436">Ligase</keyword>
<dbReference type="PANTHER" id="PTHR43272">
    <property type="entry name" value="LONG-CHAIN-FATTY-ACID--COA LIGASE"/>
    <property type="match status" value="1"/>
</dbReference>
<organism evidence="5 6">
    <name type="scientific">Blautia producta</name>
    <dbReference type="NCBI Taxonomy" id="33035"/>
    <lineage>
        <taxon>Bacteria</taxon>
        <taxon>Bacillati</taxon>
        <taxon>Bacillota</taxon>
        <taxon>Clostridia</taxon>
        <taxon>Lachnospirales</taxon>
        <taxon>Lachnospiraceae</taxon>
        <taxon>Blautia</taxon>
    </lineage>
</organism>
<dbReference type="InterPro" id="IPR000873">
    <property type="entry name" value="AMP-dep_synth/lig_dom"/>
</dbReference>
<evidence type="ECO:0000256" key="2">
    <source>
        <dbReference type="ARBA" id="ARBA00022840"/>
    </source>
</evidence>
<sequence length="549" mass="62097">MRFDYPLNNVNTYETVGEFLQKAEARFGDRPAVTVYDGEGKEHCHTYRMLIRDVKALALMLLDMGIAGKHLAIVGENSYEWLVLFLACCSVGGVAMPVDVEQQDEKILHCITYGDACMTAVSREYEFLFHGSCGCPVIYLWDHHDERSFSSLLSRGYEALKGREAELDRVMDNVRGEETAAIIYTSGTISAPKPVMLSHGNIMYNACHAQALVEAGNKAYTCLPLYHAYSLVCGALNVLSQGQHLGLNGNVKNWMRDLRLFCPEMILLVPMMMESLIRSIRLEQKRDGTREEAKKALKRYQSRKKYHLSCSPFIHQAVTRVLGESVFLIICGGAQQNERLAQEFGCYGIKVLQGYGVTECGPLVSVNRNRRHRENSVGVLLPGTSVKIQDGEILVKGPSVFKGYYKSDEETKKAFSDGWFCTGDLGYMDKKGFLYITGRKKNLVVFSNGKKVMPEELEELICEIPLVREVMVYGASNGQTADDVKLSAVIYADPQKTRDMSSYEVLERIQEEIYELNKKLPFHKRIQLIRMTEAEFKKTSIHKIRRGRF</sequence>
<evidence type="ECO:0000259" key="4">
    <source>
        <dbReference type="Pfam" id="PF00501"/>
    </source>
</evidence>
<dbReference type="Pfam" id="PF00501">
    <property type="entry name" value="AMP-binding"/>
    <property type="match status" value="1"/>
</dbReference>
<accession>A0A4P6M0R8</accession>
<dbReference type="Gene3D" id="3.30.300.30">
    <property type="match status" value="1"/>
</dbReference>
<dbReference type="PANTHER" id="PTHR43272:SF33">
    <property type="entry name" value="AMP-BINDING DOMAIN-CONTAINING PROTEIN-RELATED"/>
    <property type="match status" value="1"/>
</dbReference>
<comment type="catalytic activity">
    <reaction evidence="3">
        <text>a long-chain fatty acid + ATP + CoA = a long-chain fatty acyl-CoA + AMP + diphosphate</text>
        <dbReference type="Rhea" id="RHEA:15421"/>
        <dbReference type="ChEBI" id="CHEBI:30616"/>
        <dbReference type="ChEBI" id="CHEBI:33019"/>
        <dbReference type="ChEBI" id="CHEBI:57287"/>
        <dbReference type="ChEBI" id="CHEBI:57560"/>
        <dbReference type="ChEBI" id="CHEBI:83139"/>
        <dbReference type="ChEBI" id="CHEBI:456215"/>
        <dbReference type="EC" id="6.2.1.3"/>
    </reaction>
    <physiologicalReaction direction="left-to-right" evidence="3">
        <dbReference type="Rhea" id="RHEA:15422"/>
    </physiologicalReaction>
</comment>
<protein>
    <submittedName>
        <fullName evidence="5">Long-chain-fatty-acid--CoA ligase FadD15</fullName>
        <ecNumber evidence="5">6.2.1.3</ecNumber>
    </submittedName>
</protein>
<evidence type="ECO:0000313" key="5">
    <source>
        <dbReference type="EMBL" id="QBE98644.1"/>
    </source>
</evidence>
<dbReference type="InterPro" id="IPR045851">
    <property type="entry name" value="AMP-bd_C_sf"/>
</dbReference>